<comment type="caution">
    <text evidence="3">The sequence shown here is derived from an EMBL/GenBank/DDBJ whole genome shotgun (WGS) entry which is preliminary data.</text>
</comment>
<dbReference type="CDD" id="cd03801">
    <property type="entry name" value="GT4_PimA-like"/>
    <property type="match status" value="1"/>
</dbReference>
<dbReference type="PANTHER" id="PTHR12526">
    <property type="entry name" value="GLYCOSYLTRANSFERASE"/>
    <property type="match status" value="1"/>
</dbReference>
<keyword evidence="4" id="KW-1185">Reference proteome</keyword>
<dbReference type="Pfam" id="PF00534">
    <property type="entry name" value="Glycos_transf_1"/>
    <property type="match status" value="1"/>
</dbReference>
<dbReference type="Pfam" id="PF13439">
    <property type="entry name" value="Glyco_transf_4"/>
    <property type="match status" value="1"/>
</dbReference>
<dbReference type="Proteomes" id="UP000772812">
    <property type="component" value="Unassembled WGS sequence"/>
</dbReference>
<dbReference type="PANTHER" id="PTHR12526:SF638">
    <property type="entry name" value="SPORE COAT PROTEIN SA"/>
    <property type="match status" value="1"/>
</dbReference>
<dbReference type="Gene3D" id="3.40.50.2000">
    <property type="entry name" value="Glycogen Phosphorylase B"/>
    <property type="match status" value="2"/>
</dbReference>
<proteinExistence type="predicted"/>
<dbReference type="InterPro" id="IPR028098">
    <property type="entry name" value="Glyco_trans_4-like_N"/>
</dbReference>
<dbReference type="RefSeq" id="WP_200673440.1">
    <property type="nucleotide sequence ID" value="NZ_JAACYA010000001.1"/>
</dbReference>
<gene>
    <name evidence="3" type="ORF">GWK41_03080</name>
</gene>
<dbReference type="SUPFAM" id="SSF53756">
    <property type="entry name" value="UDP-Glycosyltransferase/glycogen phosphorylase"/>
    <property type="match status" value="1"/>
</dbReference>
<sequence>MKVLQVVDGYGWGGTKEQVYLTTRELKKKGIDIHIALSFQYQQMVEKLKPYNVPIHYFENHIKNARYRIENYRRLIKIIDENRFDIVIGNSPHAFDYVRVSKIFLKTRPKIINVKRSGRIPSFLSKYLKYSAADRIVVVSKSVEKILREKKFLPEKLVTIESGIDLSRFKPEPEKKEYFRKKIGLPVDKKIFVNVANWNPEVKGQDRLIRSFLQADMPDAVLVLVGKDTDKKTKELTKQYGGEDRVIGLGFREDIPKILNASDYFVLSSFLEGIAGALLQAMATGKVVISTLAGGIDEYLKDGYNGFSVEVGDFEGLKDKMRYVAQMDKNLYKKISHNAVKTANHYSIENTANKYIRLFEEMLNG</sequence>
<evidence type="ECO:0000259" key="2">
    <source>
        <dbReference type="Pfam" id="PF13439"/>
    </source>
</evidence>
<dbReference type="InterPro" id="IPR001296">
    <property type="entry name" value="Glyco_trans_1"/>
</dbReference>
<accession>A0ABS1GGK1</accession>
<evidence type="ECO:0000313" key="3">
    <source>
        <dbReference type="EMBL" id="MBK3332050.1"/>
    </source>
</evidence>
<protein>
    <submittedName>
        <fullName evidence="3">Glycosyltransferase family 4 protein</fullName>
    </submittedName>
</protein>
<feature type="domain" description="Glycosyltransferase subfamily 4-like N-terminal" evidence="2">
    <location>
        <begin position="12"/>
        <end position="168"/>
    </location>
</feature>
<organism evidence="3 4">
    <name type="scientific">Persephonella atlantica</name>
    <dbReference type="NCBI Taxonomy" id="2699429"/>
    <lineage>
        <taxon>Bacteria</taxon>
        <taxon>Pseudomonadati</taxon>
        <taxon>Aquificota</taxon>
        <taxon>Aquificia</taxon>
        <taxon>Aquificales</taxon>
        <taxon>Hydrogenothermaceae</taxon>
        <taxon>Persephonella</taxon>
    </lineage>
</organism>
<evidence type="ECO:0000259" key="1">
    <source>
        <dbReference type="Pfam" id="PF00534"/>
    </source>
</evidence>
<name>A0ABS1GGK1_9AQUI</name>
<feature type="domain" description="Glycosyl transferase family 1" evidence="1">
    <location>
        <begin position="177"/>
        <end position="340"/>
    </location>
</feature>
<reference evidence="3 4" key="1">
    <citation type="journal article" date="2021" name="Syst. Appl. Microbiol.">
        <title>Persephonella atlantica sp. nov.: How to adapt to physico-chemical gradients in high temperature hydrothermal habitats.</title>
        <authorList>
            <person name="Francois D.X."/>
            <person name="Godfroy A."/>
            <person name="Mathien C."/>
            <person name="Aube J."/>
            <person name="Cathalot C."/>
            <person name="Lesongeur F."/>
            <person name="L'Haridon S."/>
            <person name="Philippon X."/>
            <person name="Roussel E.G."/>
        </authorList>
    </citation>
    <scope>NUCLEOTIDE SEQUENCE [LARGE SCALE GENOMIC DNA]</scope>
    <source>
        <strain evidence="3 4">MO1340</strain>
    </source>
</reference>
<evidence type="ECO:0000313" key="4">
    <source>
        <dbReference type="Proteomes" id="UP000772812"/>
    </source>
</evidence>
<dbReference type="EMBL" id="JAACYA010000001">
    <property type="protein sequence ID" value="MBK3332050.1"/>
    <property type="molecule type" value="Genomic_DNA"/>
</dbReference>